<proteinExistence type="predicted"/>
<evidence type="ECO:0000259" key="2">
    <source>
        <dbReference type="PROSITE" id="PS51272"/>
    </source>
</evidence>
<dbReference type="PANTHER" id="PTHR43308:SF5">
    <property type="entry name" value="S-LAYER PROTEIN _ PEPTIDOGLYCAN ENDO-BETA-N-ACETYLGLUCOSAMINIDASE"/>
    <property type="match status" value="1"/>
</dbReference>
<protein>
    <submittedName>
        <fullName evidence="3">S-layer homology domain-containing protein</fullName>
    </submittedName>
</protein>
<feature type="chain" id="PRO_5025510843" evidence="1">
    <location>
        <begin position="26"/>
        <end position="415"/>
    </location>
</feature>
<feature type="signal peptide" evidence="1">
    <location>
        <begin position="1"/>
        <end position="25"/>
    </location>
</feature>
<gene>
    <name evidence="3" type="ORF">F6J89_06135</name>
</gene>
<dbReference type="PROSITE" id="PS51272">
    <property type="entry name" value="SLH"/>
    <property type="match status" value="3"/>
</dbReference>
<feature type="domain" description="SLH" evidence="2">
    <location>
        <begin position="100"/>
        <end position="162"/>
    </location>
</feature>
<comment type="caution">
    <text evidence="3">The sequence shown here is derived from an EMBL/GenBank/DDBJ whole genome shotgun (WGS) entry which is preliminary data.</text>
</comment>
<keyword evidence="1" id="KW-0732">Signal</keyword>
<dbReference type="Pfam" id="PF00395">
    <property type="entry name" value="SLH"/>
    <property type="match status" value="3"/>
</dbReference>
<evidence type="ECO:0000313" key="3">
    <source>
        <dbReference type="EMBL" id="NER27211.1"/>
    </source>
</evidence>
<organism evidence="3">
    <name type="scientific">Symploca sp. SIO1C4</name>
    <dbReference type="NCBI Taxonomy" id="2607765"/>
    <lineage>
        <taxon>Bacteria</taxon>
        <taxon>Bacillati</taxon>
        <taxon>Cyanobacteriota</taxon>
        <taxon>Cyanophyceae</taxon>
        <taxon>Coleofasciculales</taxon>
        <taxon>Coleofasciculaceae</taxon>
        <taxon>Symploca</taxon>
    </lineage>
</organism>
<dbReference type="AlphaFoldDB" id="A0A6B3NC51"/>
<dbReference type="InterPro" id="IPR051465">
    <property type="entry name" value="Cell_Envelope_Struct_Comp"/>
</dbReference>
<feature type="domain" description="SLH" evidence="2">
    <location>
        <begin position="164"/>
        <end position="228"/>
    </location>
</feature>
<name>A0A6B3NC51_9CYAN</name>
<feature type="domain" description="SLH" evidence="2">
    <location>
        <begin position="36"/>
        <end position="99"/>
    </location>
</feature>
<dbReference type="EMBL" id="JAAHFQ010000081">
    <property type="protein sequence ID" value="NER27211.1"/>
    <property type="molecule type" value="Genomic_DNA"/>
</dbReference>
<dbReference type="PANTHER" id="PTHR43308">
    <property type="entry name" value="OUTER MEMBRANE PROTEIN ALPHA-RELATED"/>
    <property type="match status" value="1"/>
</dbReference>
<reference evidence="3" key="1">
    <citation type="submission" date="2019-11" db="EMBL/GenBank/DDBJ databases">
        <title>Genomic insights into an expanded diversity of filamentous marine cyanobacteria reveals the extraordinary biosynthetic potential of Moorea and Okeania.</title>
        <authorList>
            <person name="Ferreira Leao T."/>
            <person name="Wang M."/>
            <person name="Moss N."/>
            <person name="Da Silva R."/>
            <person name="Sanders J."/>
            <person name="Nurk S."/>
            <person name="Gurevich A."/>
            <person name="Humphrey G."/>
            <person name="Reher R."/>
            <person name="Zhu Q."/>
            <person name="Belda-Ferre P."/>
            <person name="Glukhov E."/>
            <person name="Rex R."/>
            <person name="Dorrestein P.C."/>
            <person name="Knight R."/>
            <person name="Pevzner P."/>
            <person name="Gerwick W.H."/>
            <person name="Gerwick L."/>
        </authorList>
    </citation>
    <scope>NUCLEOTIDE SEQUENCE</scope>
    <source>
        <strain evidence="3">SIO1C4</strain>
    </source>
</reference>
<evidence type="ECO:0000256" key="1">
    <source>
        <dbReference type="SAM" id="SignalP"/>
    </source>
</evidence>
<accession>A0A6B3NC51</accession>
<dbReference type="InterPro" id="IPR001119">
    <property type="entry name" value="SLH_dom"/>
</dbReference>
<sequence>MSNFDRWQSGTAALLALGITASAVAPLVAPAPSFAQTNTFTDVSSSYWAREFIEELSERGIIAGFPDGSFRPNAPVTRAQYAAMLRKANQYFQKSQGRSAINFVDVPSSYWAASAIDNAYSTGFLTGYPGNIFRPEQNIPREQVLVSLVGGLNYSASQNTSTVLSLFNDASSISSWARTPIAAATENRLAVNYPNLNTLNPTRNATRAEVAAFVYQALVNEGNAQAVSSQYIVDSTPAPVAFTIPRDSSLPVKYEKEKILVTKDETVPLTLTVDANITTPSGQVLIPAGSEIEGELRSSEEGAQFIAQKLLVNGQQLSINGSSGLITTTETVRKGGGVGNLLKNAALGTAAAAAIAGVTGDRAIATEEVLIGTGGGLLLSLIERFTGRNSVDLYVIEPETDLDIKLSSDLIISTK</sequence>